<protein>
    <submittedName>
        <fullName evidence="2">Uncharacterized protein</fullName>
    </submittedName>
</protein>
<organism evidence="2">
    <name type="scientific">Arion vulgaris</name>
    <dbReference type="NCBI Taxonomy" id="1028688"/>
    <lineage>
        <taxon>Eukaryota</taxon>
        <taxon>Metazoa</taxon>
        <taxon>Spiralia</taxon>
        <taxon>Lophotrochozoa</taxon>
        <taxon>Mollusca</taxon>
        <taxon>Gastropoda</taxon>
        <taxon>Heterobranchia</taxon>
        <taxon>Euthyneura</taxon>
        <taxon>Panpulmonata</taxon>
        <taxon>Eupulmonata</taxon>
        <taxon>Stylommatophora</taxon>
        <taxon>Helicina</taxon>
        <taxon>Arionoidea</taxon>
        <taxon>Arionidae</taxon>
        <taxon>Arion</taxon>
    </lineage>
</organism>
<keyword evidence="1" id="KW-0472">Membrane</keyword>
<keyword evidence="1" id="KW-0812">Transmembrane</keyword>
<evidence type="ECO:0000313" key="3">
    <source>
        <dbReference type="EMBL" id="CEK95097.1"/>
    </source>
</evidence>
<proteinExistence type="predicted"/>
<name>A0A0B7BQ44_9EUPU</name>
<keyword evidence="1" id="KW-1133">Transmembrane helix</keyword>
<dbReference type="EMBL" id="HACG01048228">
    <property type="protein sequence ID" value="CEK95093.1"/>
    <property type="molecule type" value="Transcribed_RNA"/>
</dbReference>
<sequence>MPTSNVAIPAKPNPVQMHSFLDLLIPIIGAVLFPTAVQKKDPNIRNKDVKETNNPVSCIENFKNLLKNTGK</sequence>
<dbReference type="AlphaFoldDB" id="A0A0B7BQ44"/>
<dbReference type="EMBL" id="HACG01048232">
    <property type="protein sequence ID" value="CEK95097.1"/>
    <property type="molecule type" value="Transcribed_RNA"/>
</dbReference>
<gene>
    <name evidence="2" type="primary">ORF205411</name>
    <name evidence="3" type="synonym">ORF205419</name>
</gene>
<evidence type="ECO:0000313" key="2">
    <source>
        <dbReference type="EMBL" id="CEK95093.1"/>
    </source>
</evidence>
<feature type="transmembrane region" description="Helical" evidence="1">
    <location>
        <begin position="20"/>
        <end position="37"/>
    </location>
</feature>
<accession>A0A0B7BQ44</accession>
<evidence type="ECO:0000256" key="1">
    <source>
        <dbReference type="SAM" id="Phobius"/>
    </source>
</evidence>
<reference evidence="2" key="1">
    <citation type="submission" date="2014-12" db="EMBL/GenBank/DDBJ databases">
        <title>Insight into the proteome of Arion vulgaris.</title>
        <authorList>
            <person name="Aradska J."/>
            <person name="Bulat T."/>
            <person name="Smidak R."/>
            <person name="Sarate P."/>
            <person name="Gangsoo J."/>
            <person name="Sialana F."/>
            <person name="Bilban M."/>
            <person name="Lubec G."/>
        </authorList>
    </citation>
    <scope>NUCLEOTIDE SEQUENCE</scope>
    <source>
        <tissue evidence="2">Skin</tissue>
    </source>
</reference>